<keyword evidence="3" id="KW-1185">Reference proteome</keyword>
<comment type="caution">
    <text evidence="2">The sequence shown here is derived from an EMBL/GenBank/DDBJ whole genome shotgun (WGS) entry which is preliminary data.</text>
</comment>
<dbReference type="PROSITE" id="PS51186">
    <property type="entry name" value="GNAT"/>
    <property type="match status" value="1"/>
</dbReference>
<dbReference type="EC" id="2.3.-.-" evidence="2"/>
<evidence type="ECO:0000313" key="3">
    <source>
        <dbReference type="Proteomes" id="UP001589738"/>
    </source>
</evidence>
<feature type="domain" description="N-acetyltransferase" evidence="1">
    <location>
        <begin position="8"/>
        <end position="146"/>
    </location>
</feature>
<proteinExistence type="predicted"/>
<keyword evidence="2" id="KW-0012">Acyltransferase</keyword>
<keyword evidence="2" id="KW-0808">Transferase</keyword>
<sequence>MDIMKADITLLELITPLFNAYRMFYEQTSNLEGARQFIQERIANQESVIFLAMEGETAVGFTQLYPTFSSVGMKKGYILNDLYVDTNYRMKGIGRALIQEVFQFCEERNAHFVQLETAADNVQAKTLYEKMGMQLSNEYDCYVKRF</sequence>
<organism evidence="2 3">
    <name type="scientific">Robertmurraya beringensis</name>
    <dbReference type="NCBI Taxonomy" id="641660"/>
    <lineage>
        <taxon>Bacteria</taxon>
        <taxon>Bacillati</taxon>
        <taxon>Bacillota</taxon>
        <taxon>Bacilli</taxon>
        <taxon>Bacillales</taxon>
        <taxon>Bacillaceae</taxon>
        <taxon>Robertmurraya</taxon>
    </lineage>
</organism>
<dbReference type="Gene3D" id="3.40.630.30">
    <property type="match status" value="1"/>
</dbReference>
<dbReference type="InterPro" id="IPR016181">
    <property type="entry name" value="Acyl_CoA_acyltransferase"/>
</dbReference>
<accession>A0ABV6KSB6</accession>
<evidence type="ECO:0000313" key="2">
    <source>
        <dbReference type="EMBL" id="MFC0476232.1"/>
    </source>
</evidence>
<protein>
    <submittedName>
        <fullName evidence="2">GNAT family N-acetyltransferase</fullName>
        <ecNumber evidence="2">2.3.-.-</ecNumber>
    </submittedName>
</protein>
<reference evidence="2 3" key="1">
    <citation type="submission" date="2024-09" db="EMBL/GenBank/DDBJ databases">
        <authorList>
            <person name="Sun Q."/>
            <person name="Mori K."/>
        </authorList>
    </citation>
    <scope>NUCLEOTIDE SEQUENCE [LARGE SCALE GENOMIC DNA]</scope>
    <source>
        <strain evidence="2 3">CGMCC 1.9126</strain>
    </source>
</reference>
<dbReference type="PANTHER" id="PTHR43072:SF60">
    <property type="entry name" value="L-2,4-DIAMINOBUTYRIC ACID ACETYLTRANSFERASE"/>
    <property type="match status" value="1"/>
</dbReference>
<dbReference type="Proteomes" id="UP001589738">
    <property type="component" value="Unassembled WGS sequence"/>
</dbReference>
<dbReference type="SUPFAM" id="SSF55729">
    <property type="entry name" value="Acyl-CoA N-acyltransferases (Nat)"/>
    <property type="match status" value="1"/>
</dbReference>
<dbReference type="GO" id="GO:0016746">
    <property type="term" value="F:acyltransferase activity"/>
    <property type="evidence" value="ECO:0007669"/>
    <property type="project" value="UniProtKB-KW"/>
</dbReference>
<dbReference type="Pfam" id="PF00583">
    <property type="entry name" value="Acetyltransf_1"/>
    <property type="match status" value="1"/>
</dbReference>
<dbReference type="PANTHER" id="PTHR43072">
    <property type="entry name" value="N-ACETYLTRANSFERASE"/>
    <property type="match status" value="1"/>
</dbReference>
<name>A0ABV6KSB6_9BACI</name>
<dbReference type="CDD" id="cd04301">
    <property type="entry name" value="NAT_SF"/>
    <property type="match status" value="1"/>
</dbReference>
<dbReference type="RefSeq" id="WP_160546744.1">
    <property type="nucleotide sequence ID" value="NZ_JBHLUU010000096.1"/>
</dbReference>
<dbReference type="EMBL" id="JBHLUU010000096">
    <property type="protein sequence ID" value="MFC0476232.1"/>
    <property type="molecule type" value="Genomic_DNA"/>
</dbReference>
<gene>
    <name evidence="2" type="ORF">ACFFHF_13415</name>
</gene>
<evidence type="ECO:0000259" key="1">
    <source>
        <dbReference type="PROSITE" id="PS51186"/>
    </source>
</evidence>
<dbReference type="InterPro" id="IPR000182">
    <property type="entry name" value="GNAT_dom"/>
</dbReference>